<feature type="transmembrane region" description="Helical" evidence="5">
    <location>
        <begin position="197"/>
        <end position="212"/>
    </location>
</feature>
<protein>
    <submittedName>
        <fullName evidence="7">O-Antigen ligase</fullName>
    </submittedName>
</protein>
<dbReference type="EMBL" id="FNCP01000018">
    <property type="protein sequence ID" value="SDH73697.1"/>
    <property type="molecule type" value="Genomic_DNA"/>
</dbReference>
<dbReference type="Pfam" id="PF04932">
    <property type="entry name" value="Wzy_C"/>
    <property type="match status" value="1"/>
</dbReference>
<feature type="transmembrane region" description="Helical" evidence="5">
    <location>
        <begin position="14"/>
        <end position="33"/>
    </location>
</feature>
<feature type="transmembrane region" description="Helical" evidence="5">
    <location>
        <begin position="125"/>
        <end position="141"/>
    </location>
</feature>
<dbReference type="OrthoDB" id="2028655at2"/>
<dbReference type="InterPro" id="IPR007016">
    <property type="entry name" value="O-antigen_ligase-rel_domated"/>
</dbReference>
<evidence type="ECO:0000259" key="6">
    <source>
        <dbReference type="Pfam" id="PF04932"/>
    </source>
</evidence>
<keyword evidence="4 5" id="KW-0472">Membrane</keyword>
<sequence length="406" mass="46496">MKPSDKVMIKVKRLNLLDIMWYLFFLFLLLGNISEHNIYSDLVLGANIIICLLVILSYGKIHLSIYFILYVPFIAYHLFLWVSGVAIFANITWESLQSVILNFVILFLFYNFIIISNDTERLFKTYIWSSFTSLVIVLYILKDTLFEGRLAHAYGEDSISFIFLGEPVAMANNGLAMVCAVGFMLSLYYFIKDRKHLYLLLALAMANGIILTGSRKGIMLLTLYFMFLMMLMYSNKKVKIGILSVLAVLTCYYLVIEIPVLYNIAGERLEAIIQYLLGSQIYEGSINARARYAEYGIEEFGNNPILGKGLGMFKNTYANVTEINYLEMLVSGGVVGLILYYLYTIPLISMFFKLRNPSKELIISFLLACSVLLIDFGSVTYYSRKYLLLTVLFFALVHNHKKCKKV</sequence>
<dbReference type="RefSeq" id="WP_092334488.1">
    <property type="nucleotide sequence ID" value="NZ_FNCP01000018.1"/>
</dbReference>
<gene>
    <name evidence="7" type="ORF">SAMN05443529_1189</name>
</gene>
<evidence type="ECO:0000256" key="2">
    <source>
        <dbReference type="ARBA" id="ARBA00022692"/>
    </source>
</evidence>
<accession>A0A1G8EV58</accession>
<dbReference type="STRING" id="1121419.SAMN05443529_1189"/>
<keyword evidence="7" id="KW-0436">Ligase</keyword>
<comment type="subcellular location">
    <subcellularLocation>
        <location evidence="1">Membrane</location>
        <topology evidence="1">Multi-pass membrane protein</topology>
    </subcellularLocation>
</comment>
<keyword evidence="2 5" id="KW-0812">Transmembrane</keyword>
<evidence type="ECO:0000256" key="1">
    <source>
        <dbReference type="ARBA" id="ARBA00004141"/>
    </source>
</evidence>
<feature type="transmembrane region" description="Helical" evidence="5">
    <location>
        <begin position="240"/>
        <end position="262"/>
    </location>
</feature>
<feature type="transmembrane region" description="Helical" evidence="5">
    <location>
        <begin position="328"/>
        <end position="349"/>
    </location>
</feature>
<evidence type="ECO:0000256" key="4">
    <source>
        <dbReference type="ARBA" id="ARBA00023136"/>
    </source>
</evidence>
<feature type="transmembrane region" description="Helical" evidence="5">
    <location>
        <begin position="170"/>
        <end position="190"/>
    </location>
</feature>
<evidence type="ECO:0000256" key="5">
    <source>
        <dbReference type="SAM" id="Phobius"/>
    </source>
</evidence>
<dbReference type="AlphaFoldDB" id="A0A1G8EV58"/>
<evidence type="ECO:0000313" key="7">
    <source>
        <dbReference type="EMBL" id="SDH73697.1"/>
    </source>
</evidence>
<dbReference type="InterPro" id="IPR051533">
    <property type="entry name" value="WaaL-like"/>
</dbReference>
<keyword evidence="8" id="KW-1185">Reference proteome</keyword>
<keyword evidence="3 5" id="KW-1133">Transmembrane helix</keyword>
<feature type="transmembrane region" description="Helical" evidence="5">
    <location>
        <begin position="39"/>
        <end position="58"/>
    </location>
</feature>
<dbReference type="GO" id="GO:0016020">
    <property type="term" value="C:membrane"/>
    <property type="evidence" value="ECO:0007669"/>
    <property type="project" value="UniProtKB-SubCell"/>
</dbReference>
<name>A0A1G8EV58_9FIRM</name>
<feature type="transmembrane region" description="Helical" evidence="5">
    <location>
        <begin position="95"/>
        <end position="113"/>
    </location>
</feature>
<dbReference type="PANTHER" id="PTHR37422:SF17">
    <property type="entry name" value="O-ANTIGEN LIGASE"/>
    <property type="match status" value="1"/>
</dbReference>
<dbReference type="Proteomes" id="UP000198656">
    <property type="component" value="Unassembled WGS sequence"/>
</dbReference>
<dbReference type="PANTHER" id="PTHR37422">
    <property type="entry name" value="TEICHURONIC ACID BIOSYNTHESIS PROTEIN TUAE"/>
    <property type="match status" value="1"/>
</dbReference>
<evidence type="ECO:0000313" key="8">
    <source>
        <dbReference type="Proteomes" id="UP000198656"/>
    </source>
</evidence>
<feature type="transmembrane region" description="Helical" evidence="5">
    <location>
        <begin position="65"/>
        <end position="89"/>
    </location>
</feature>
<evidence type="ECO:0000256" key="3">
    <source>
        <dbReference type="ARBA" id="ARBA00022989"/>
    </source>
</evidence>
<dbReference type="GO" id="GO:0016874">
    <property type="term" value="F:ligase activity"/>
    <property type="evidence" value="ECO:0007669"/>
    <property type="project" value="UniProtKB-KW"/>
</dbReference>
<feature type="domain" description="O-antigen ligase-related" evidence="6">
    <location>
        <begin position="201"/>
        <end position="340"/>
    </location>
</feature>
<feature type="transmembrane region" description="Helical" evidence="5">
    <location>
        <begin position="361"/>
        <end position="382"/>
    </location>
</feature>
<organism evidence="7 8">
    <name type="scientific">Desulfosporosinus hippei DSM 8344</name>
    <dbReference type="NCBI Taxonomy" id="1121419"/>
    <lineage>
        <taxon>Bacteria</taxon>
        <taxon>Bacillati</taxon>
        <taxon>Bacillota</taxon>
        <taxon>Clostridia</taxon>
        <taxon>Eubacteriales</taxon>
        <taxon>Desulfitobacteriaceae</taxon>
        <taxon>Desulfosporosinus</taxon>
    </lineage>
</organism>
<reference evidence="8" key="1">
    <citation type="submission" date="2016-10" db="EMBL/GenBank/DDBJ databases">
        <authorList>
            <person name="Varghese N."/>
            <person name="Submissions S."/>
        </authorList>
    </citation>
    <scope>NUCLEOTIDE SEQUENCE [LARGE SCALE GENOMIC DNA]</scope>
    <source>
        <strain evidence="8">DSM 8344</strain>
    </source>
</reference>
<proteinExistence type="predicted"/>